<keyword evidence="3" id="KW-0378">Hydrolase</keyword>
<dbReference type="InterPro" id="IPR002071">
    <property type="entry name" value="Thermonucl_AS"/>
</dbReference>
<dbReference type="GO" id="GO:0004519">
    <property type="term" value="F:endonuclease activity"/>
    <property type="evidence" value="ECO:0007669"/>
    <property type="project" value="UniProtKB-KW"/>
</dbReference>
<dbReference type="AlphaFoldDB" id="A0A935Q2K2"/>
<evidence type="ECO:0000256" key="2">
    <source>
        <dbReference type="ARBA" id="ARBA00022759"/>
    </source>
</evidence>
<dbReference type="SUPFAM" id="SSF50199">
    <property type="entry name" value="Staphylococcal nuclease"/>
    <property type="match status" value="1"/>
</dbReference>
<evidence type="ECO:0000256" key="3">
    <source>
        <dbReference type="ARBA" id="ARBA00022801"/>
    </source>
</evidence>
<dbReference type="Gene3D" id="2.40.50.90">
    <property type="match status" value="1"/>
</dbReference>
<keyword evidence="1" id="KW-0540">Nuclease</keyword>
<comment type="caution">
    <text evidence="5">The sequence shown here is derived from an EMBL/GenBank/DDBJ whole genome shotgun (WGS) entry which is preliminary data.</text>
</comment>
<reference evidence="5 6" key="1">
    <citation type="submission" date="2020-10" db="EMBL/GenBank/DDBJ databases">
        <title>Connecting structure to function with the recovery of over 1000 high-quality activated sludge metagenome-assembled genomes encoding full-length rRNA genes using long-read sequencing.</title>
        <authorList>
            <person name="Singleton C.M."/>
            <person name="Petriglieri F."/>
            <person name="Kristensen J.M."/>
            <person name="Kirkegaard R.H."/>
            <person name="Michaelsen T.Y."/>
            <person name="Andersen M.H."/>
            <person name="Karst S.M."/>
            <person name="Dueholm M.S."/>
            <person name="Nielsen P.H."/>
            <person name="Albertsen M."/>
        </authorList>
    </citation>
    <scope>NUCLEOTIDE SEQUENCE [LARGE SCALE GENOMIC DNA]</scope>
    <source>
        <strain evidence="5">EsbW_18-Q3-R4-48_BATAC.285</strain>
    </source>
</reference>
<dbReference type="PROSITE" id="PS50830">
    <property type="entry name" value="TNASE_3"/>
    <property type="match status" value="1"/>
</dbReference>
<name>A0A935Q2K2_9PROT</name>
<keyword evidence="2" id="KW-0255">Endonuclease</keyword>
<dbReference type="PANTHER" id="PTHR12302:SF3">
    <property type="entry name" value="SERINE_THREONINE-PROTEIN KINASE 31"/>
    <property type="match status" value="1"/>
</dbReference>
<dbReference type="GO" id="GO:0016787">
    <property type="term" value="F:hydrolase activity"/>
    <property type="evidence" value="ECO:0007669"/>
    <property type="project" value="UniProtKB-KW"/>
</dbReference>
<gene>
    <name evidence="5" type="ORF">IPJ27_20580</name>
</gene>
<proteinExistence type="predicted"/>
<evidence type="ECO:0000256" key="1">
    <source>
        <dbReference type="ARBA" id="ARBA00022722"/>
    </source>
</evidence>
<dbReference type="Pfam" id="PF00565">
    <property type="entry name" value="SNase"/>
    <property type="match status" value="1"/>
</dbReference>
<dbReference type="InterPro" id="IPR016071">
    <property type="entry name" value="Staphylococal_nuclease_OB-fold"/>
</dbReference>
<dbReference type="EMBL" id="JADJMH010000029">
    <property type="protein sequence ID" value="MBK7676954.1"/>
    <property type="molecule type" value="Genomic_DNA"/>
</dbReference>
<dbReference type="InterPro" id="IPR035437">
    <property type="entry name" value="SNase_OB-fold_sf"/>
</dbReference>
<dbReference type="PANTHER" id="PTHR12302">
    <property type="entry name" value="EBNA2 BINDING PROTEIN P100"/>
    <property type="match status" value="1"/>
</dbReference>
<dbReference type="GO" id="GO:0003676">
    <property type="term" value="F:nucleic acid binding"/>
    <property type="evidence" value="ECO:0007669"/>
    <property type="project" value="InterPro"/>
</dbReference>
<dbReference type="Proteomes" id="UP000697998">
    <property type="component" value="Unassembled WGS sequence"/>
</dbReference>
<dbReference type="PROSITE" id="PS01123">
    <property type="entry name" value="TNASE_1"/>
    <property type="match status" value="1"/>
</dbReference>
<evidence type="ECO:0000259" key="4">
    <source>
        <dbReference type="PROSITE" id="PS50830"/>
    </source>
</evidence>
<feature type="domain" description="TNase-like" evidence="4">
    <location>
        <begin position="65"/>
        <end position="201"/>
    </location>
</feature>
<sequence>MGRPPSVAERVRATALVCDAGLGDDFLRQLPVTAKFLKHEVVLVNLCLRSLLIVSSLLLGTTHADTLTGRVVNVADGDTVTILDADHQQHRVRLQGIDAPEKAQPFGQRSKENLSRLVAGKDVRVEWEKRDKYKRIVGKIWVQPASCPTCPMTLDAGHAQITVGLAWWYRKYGTEQSAQDRGAYEFSEQEARAKRAGLWADANPIPPWDWRKAQRR</sequence>
<accession>A0A935Q2K2</accession>
<evidence type="ECO:0000313" key="6">
    <source>
        <dbReference type="Proteomes" id="UP000697998"/>
    </source>
</evidence>
<protein>
    <submittedName>
        <fullName evidence="5">Thermonuclease family protein</fullName>
    </submittedName>
</protein>
<organism evidence="5 6">
    <name type="scientific">Candidatus Accumulibacter proximus</name>
    <dbReference type="NCBI Taxonomy" id="2954385"/>
    <lineage>
        <taxon>Bacteria</taxon>
        <taxon>Pseudomonadati</taxon>
        <taxon>Pseudomonadota</taxon>
        <taxon>Betaproteobacteria</taxon>
        <taxon>Candidatus Accumulibacter</taxon>
    </lineage>
</organism>
<dbReference type="SMART" id="SM00318">
    <property type="entry name" value="SNc"/>
    <property type="match status" value="1"/>
</dbReference>
<evidence type="ECO:0000313" key="5">
    <source>
        <dbReference type="EMBL" id="MBK7676954.1"/>
    </source>
</evidence>